<feature type="region of interest" description="Disordered" evidence="6">
    <location>
        <begin position="690"/>
        <end position="726"/>
    </location>
</feature>
<feature type="compositionally biased region" description="Low complexity" evidence="6">
    <location>
        <begin position="254"/>
        <end position="265"/>
    </location>
</feature>
<sequence>MQGQDGGYEGSRSRGRPGSSQQGLSQSQAPGQGFLPERPLRPLPHVAHDPNRVGTQLLPPASQTTSFIPPLPQNPTGQPSYRSLPPPPIQVASHTMPSTNDMYGGPGAIFPPGTMSTVPSTLWGNDDVWTGQMHVPTTNFRGSIPQDSSVGVPLLSPPVMPLPSYHLASLQSPTDTVMPIASNALLQGQTPSSAHSSNGMFRHTVDYGDRLDGAPAYFSPIQRIPEAGPSSARTSTSMMMNRYGQRLSDGSLNETGQEQGEFGETASNWLEGDDGRDGEEMLVANDDELEDDEDDGELDDRPRKKQRNSLRRGTACVRCRSKKLKCTGERPVCSVCQYSRKPVECVYQPMAKRKLKTHRLRSRLQELEDQIREKETQLNKLDDPGPDTPMSSRSKLETISEEPEATAFKAVLQDGKIRLSDPLVSRESTLGSGLNTVSNVSNMLQMQPPSLGSGAVPSGLALDTGESAKSDYGRGAGETSSRTDNWLSAPRPEGSTFQQADPGNIGSNLTMNRLSASNQIHGQGLSFGPGTVTVTPSSPVEYALIYAVLPYSLYFGLRVHPARFLDSILPVSTRRPHPALLYALFTASIYVLVNKLPHPPEAMSLPSRFPRPEDSIYPMLVDLESSFYSRAKTELDLGIQAGEQMDEVTKASTGLAKYLLLTGRVLEALMLPFSRLAVACGLHRIDLSQPAKAGQATAQPPPEESSGRGPTMMPPPNATSMDQPQVTAAAHDRAKLVVIPPAQDSVSLWERIETFWAMKELDWGMSLLFGWSCGLADTEIQTAWPKRFEDFALDETGRHDPKGVWDLMNSKTQATRESVDPRILALQSLSLVSSANRLFDLPTPLSTIKQSKEPQPRHPYTAGSLKRLQGQLEAFRACLPDMNRLPETISSDPWWVFTRANVAAADVLFYAESAVHETAMYEFAVIAARRMVELLRGIPLDLYAHLNCFVFVDVSLVARFLYREARRLRETGTNAQTWQATLSDADLLLNALEDKAGKWHPFGLYLAEDVRRVKQGQRERPELYERAL</sequence>
<evidence type="ECO:0000256" key="1">
    <source>
        <dbReference type="ARBA" id="ARBA00004123"/>
    </source>
</evidence>
<feature type="region of interest" description="Disordered" evidence="6">
    <location>
        <begin position="450"/>
        <end position="507"/>
    </location>
</feature>
<dbReference type="GO" id="GO:0005634">
    <property type="term" value="C:nucleus"/>
    <property type="evidence" value="ECO:0007669"/>
    <property type="project" value="UniProtKB-SubCell"/>
</dbReference>
<dbReference type="PROSITE" id="PS00463">
    <property type="entry name" value="ZN2_CY6_FUNGAL_1"/>
    <property type="match status" value="1"/>
</dbReference>
<feature type="compositionally biased region" description="Low complexity" evidence="6">
    <location>
        <begin position="16"/>
        <end position="33"/>
    </location>
</feature>
<feature type="compositionally biased region" description="Polar residues" evidence="6">
    <location>
        <begin position="495"/>
        <end position="507"/>
    </location>
</feature>
<evidence type="ECO:0000256" key="5">
    <source>
        <dbReference type="ARBA" id="ARBA00023242"/>
    </source>
</evidence>
<dbReference type="InterPro" id="IPR036864">
    <property type="entry name" value="Zn2-C6_fun-type_DNA-bd_sf"/>
</dbReference>
<feature type="domain" description="Zn(2)-C6 fungal-type" evidence="7">
    <location>
        <begin position="315"/>
        <end position="347"/>
    </location>
</feature>
<dbReference type="InterPro" id="IPR001138">
    <property type="entry name" value="Zn2Cys6_DnaBD"/>
</dbReference>
<evidence type="ECO:0000256" key="2">
    <source>
        <dbReference type="ARBA" id="ARBA00022723"/>
    </source>
</evidence>
<dbReference type="CDD" id="cd00067">
    <property type="entry name" value="GAL4"/>
    <property type="match status" value="1"/>
</dbReference>
<dbReference type="Proteomes" id="UP000812966">
    <property type="component" value="Unassembled WGS sequence"/>
</dbReference>
<dbReference type="SUPFAM" id="SSF57701">
    <property type="entry name" value="Zn2/Cys6 DNA-binding domain"/>
    <property type="match status" value="1"/>
</dbReference>
<feature type="region of interest" description="Disordered" evidence="6">
    <location>
        <begin position="247"/>
        <end position="312"/>
    </location>
</feature>
<dbReference type="SMART" id="SM00066">
    <property type="entry name" value="GAL4"/>
    <property type="match status" value="1"/>
</dbReference>
<dbReference type="InterPro" id="IPR050815">
    <property type="entry name" value="TF_fung"/>
</dbReference>
<gene>
    <name evidence="8" type="ORF">FFLO_01175</name>
</gene>
<dbReference type="PANTHER" id="PTHR47338:SF29">
    <property type="entry name" value="ZN(2)-C6 FUNGAL-TYPE DOMAIN-CONTAINING PROTEIN"/>
    <property type="match status" value="1"/>
</dbReference>
<dbReference type="PROSITE" id="PS50048">
    <property type="entry name" value="ZN2_CY6_FUNGAL_2"/>
    <property type="match status" value="1"/>
</dbReference>
<protein>
    <recommendedName>
        <fullName evidence="7">Zn(2)-C6 fungal-type domain-containing protein</fullName>
    </recommendedName>
</protein>
<comment type="caution">
    <text evidence="8">The sequence shown here is derived from an EMBL/GenBank/DDBJ whole genome shotgun (WGS) entry which is preliminary data.</text>
</comment>
<feature type="region of interest" description="Disordered" evidence="6">
    <location>
        <begin position="374"/>
        <end position="401"/>
    </location>
</feature>
<reference evidence="8" key="1">
    <citation type="submission" date="2020-04" db="EMBL/GenBank/DDBJ databases">
        <title>Analysis of mating type loci in Filobasidium floriforme.</title>
        <authorList>
            <person name="Nowrousian M."/>
        </authorList>
    </citation>
    <scope>NUCLEOTIDE SEQUENCE</scope>
    <source>
        <strain evidence="8">CBS 6242</strain>
    </source>
</reference>
<dbReference type="AlphaFoldDB" id="A0A8K0JRV5"/>
<dbReference type="GO" id="GO:0008270">
    <property type="term" value="F:zinc ion binding"/>
    <property type="evidence" value="ECO:0007669"/>
    <property type="project" value="InterPro"/>
</dbReference>
<feature type="region of interest" description="Disordered" evidence="6">
    <location>
        <begin position="1"/>
        <end position="86"/>
    </location>
</feature>
<dbReference type="CDD" id="cd12148">
    <property type="entry name" value="fungal_TF_MHR"/>
    <property type="match status" value="1"/>
</dbReference>
<evidence type="ECO:0000256" key="4">
    <source>
        <dbReference type="ARBA" id="ARBA00023163"/>
    </source>
</evidence>
<dbReference type="Gene3D" id="4.10.240.10">
    <property type="entry name" value="Zn(2)-C6 fungal-type DNA-binding domain"/>
    <property type="match status" value="1"/>
</dbReference>
<keyword evidence="5" id="KW-0539">Nucleus</keyword>
<name>A0A8K0JRV5_9TREE</name>
<evidence type="ECO:0000259" key="7">
    <source>
        <dbReference type="PROSITE" id="PS50048"/>
    </source>
</evidence>
<evidence type="ECO:0000256" key="6">
    <source>
        <dbReference type="SAM" id="MobiDB-lite"/>
    </source>
</evidence>
<feature type="compositionally biased region" description="Acidic residues" evidence="6">
    <location>
        <begin position="285"/>
        <end position="298"/>
    </location>
</feature>
<evidence type="ECO:0000313" key="8">
    <source>
        <dbReference type="EMBL" id="KAG7567049.1"/>
    </source>
</evidence>
<dbReference type="EMBL" id="JABELV010000016">
    <property type="protein sequence ID" value="KAG7567049.1"/>
    <property type="molecule type" value="Genomic_DNA"/>
</dbReference>
<dbReference type="GO" id="GO:0000981">
    <property type="term" value="F:DNA-binding transcription factor activity, RNA polymerase II-specific"/>
    <property type="evidence" value="ECO:0007669"/>
    <property type="project" value="InterPro"/>
</dbReference>
<accession>A0A8K0JRV5</accession>
<keyword evidence="2" id="KW-0479">Metal-binding</keyword>
<organism evidence="8 9">
    <name type="scientific">Filobasidium floriforme</name>
    <dbReference type="NCBI Taxonomy" id="5210"/>
    <lineage>
        <taxon>Eukaryota</taxon>
        <taxon>Fungi</taxon>
        <taxon>Dikarya</taxon>
        <taxon>Basidiomycota</taxon>
        <taxon>Agaricomycotina</taxon>
        <taxon>Tremellomycetes</taxon>
        <taxon>Filobasidiales</taxon>
        <taxon>Filobasidiaceae</taxon>
        <taxon>Filobasidium</taxon>
    </lineage>
</organism>
<keyword evidence="3" id="KW-0805">Transcription regulation</keyword>
<proteinExistence type="predicted"/>
<evidence type="ECO:0000313" key="9">
    <source>
        <dbReference type="Proteomes" id="UP000812966"/>
    </source>
</evidence>
<comment type="subcellular location">
    <subcellularLocation>
        <location evidence="1">Nucleus</location>
    </subcellularLocation>
</comment>
<dbReference type="Pfam" id="PF00172">
    <property type="entry name" value="Zn_clus"/>
    <property type="match status" value="1"/>
</dbReference>
<dbReference type="PANTHER" id="PTHR47338">
    <property type="entry name" value="ZN(II)2CYS6 TRANSCRIPTION FACTOR (EUROFUNG)-RELATED"/>
    <property type="match status" value="1"/>
</dbReference>
<keyword evidence="9" id="KW-1185">Reference proteome</keyword>
<keyword evidence="4" id="KW-0804">Transcription</keyword>
<feature type="compositionally biased region" description="Basic and acidic residues" evidence="6">
    <location>
        <begin position="374"/>
        <end position="383"/>
    </location>
</feature>
<evidence type="ECO:0000256" key="3">
    <source>
        <dbReference type="ARBA" id="ARBA00023015"/>
    </source>
</evidence>